<feature type="compositionally biased region" description="Polar residues" evidence="1">
    <location>
        <begin position="77"/>
        <end position="87"/>
    </location>
</feature>
<protein>
    <submittedName>
        <fullName evidence="2">Uncharacterized protein</fullName>
    </submittedName>
</protein>
<organism evidence="2 3">
    <name type="scientific">Lepraria finkii</name>
    <dbReference type="NCBI Taxonomy" id="1340010"/>
    <lineage>
        <taxon>Eukaryota</taxon>
        <taxon>Fungi</taxon>
        <taxon>Dikarya</taxon>
        <taxon>Ascomycota</taxon>
        <taxon>Pezizomycotina</taxon>
        <taxon>Lecanoromycetes</taxon>
        <taxon>OSLEUM clade</taxon>
        <taxon>Lecanoromycetidae</taxon>
        <taxon>Lecanorales</taxon>
        <taxon>Lecanorineae</taxon>
        <taxon>Stereocaulaceae</taxon>
        <taxon>Lepraria</taxon>
    </lineage>
</organism>
<dbReference type="Proteomes" id="UP001590951">
    <property type="component" value="Unassembled WGS sequence"/>
</dbReference>
<reference evidence="2 3" key="1">
    <citation type="submission" date="2024-09" db="EMBL/GenBank/DDBJ databases">
        <title>Rethinking Asexuality: The Enigmatic Case of Functional Sexual Genes in Lepraria (Stereocaulaceae).</title>
        <authorList>
            <person name="Doellman M."/>
            <person name="Sun Y."/>
            <person name="Barcenas-Pena A."/>
            <person name="Lumbsch H.T."/>
            <person name="Grewe F."/>
        </authorList>
    </citation>
    <scope>NUCLEOTIDE SEQUENCE [LARGE SCALE GENOMIC DNA]</scope>
    <source>
        <strain evidence="2 3">Grewe 0041</strain>
    </source>
</reference>
<proteinExistence type="predicted"/>
<name>A0ABR4BH53_9LECA</name>
<evidence type="ECO:0000313" key="2">
    <source>
        <dbReference type="EMBL" id="KAL2056134.1"/>
    </source>
</evidence>
<gene>
    <name evidence="2" type="ORF">ABVK25_003777</name>
</gene>
<accession>A0ABR4BH53</accession>
<sequence length="427" mass="47695">MRQKVFTIGLQDVLVLNIQLGSRPCHCNTREESPQNASGTVKDPIQRYTFTDVLRKIGFVGKQSSGAINELGDTPDEQANSSAQHPTENGVCCYETLSTEQNSTDIPNKQIVSSVQHPTENRKCLDETPSIEENYGLLHSQATYDALLETLPKATDLDSCPNVEPESPPPTGTPLGLFGKLPFEIREAIWKLLLLLPSPNDMIKDAYKMVGERESIRKSAIPVIDIVKSGISRTSRTIHAETIPILYGGNTFYFSSTRDIMEFGHRGIETDYRTLFAIQPAIYGRNSMVRLAYLKISGLGGRFFRDVEKDNDHIWTEWREFFTSKVHYRPMGFPALEGLVLDFTDWQLTAAESSALTVQPIVDKLRESGGLKELIIKGIREEQTLLDLEYGLLNEGGRFIVYGEGNKKVVDLVMPSSAESSKDDPET</sequence>
<dbReference type="EMBL" id="JBHFEH010000009">
    <property type="protein sequence ID" value="KAL2056134.1"/>
    <property type="molecule type" value="Genomic_DNA"/>
</dbReference>
<evidence type="ECO:0000313" key="3">
    <source>
        <dbReference type="Proteomes" id="UP001590951"/>
    </source>
</evidence>
<evidence type="ECO:0000256" key="1">
    <source>
        <dbReference type="SAM" id="MobiDB-lite"/>
    </source>
</evidence>
<feature type="region of interest" description="Disordered" evidence="1">
    <location>
        <begin position="68"/>
        <end position="87"/>
    </location>
</feature>
<keyword evidence="3" id="KW-1185">Reference proteome</keyword>
<comment type="caution">
    <text evidence="2">The sequence shown here is derived from an EMBL/GenBank/DDBJ whole genome shotgun (WGS) entry which is preliminary data.</text>
</comment>